<keyword evidence="2" id="KW-0597">Phosphoprotein</keyword>
<dbReference type="GO" id="GO:0004674">
    <property type="term" value="F:protein serine/threonine kinase activity"/>
    <property type="evidence" value="ECO:0007669"/>
    <property type="project" value="UniProtKB-EC"/>
</dbReference>
<dbReference type="InterPro" id="IPR010624">
    <property type="entry name" value="KaiC_dom"/>
</dbReference>
<dbReference type="InterPro" id="IPR003593">
    <property type="entry name" value="AAA+_ATPase"/>
</dbReference>
<dbReference type="PANTHER" id="PTHR42926:SF1">
    <property type="entry name" value="CIRCADIAN CLOCK OSCILLATOR PROTEIN KAIC 1"/>
    <property type="match status" value="1"/>
</dbReference>
<evidence type="ECO:0000256" key="5">
    <source>
        <dbReference type="ARBA" id="ARBA00022777"/>
    </source>
</evidence>
<evidence type="ECO:0000256" key="1">
    <source>
        <dbReference type="ARBA" id="ARBA00012513"/>
    </source>
</evidence>
<dbReference type="EMBL" id="WWCP01000009">
    <property type="protein sequence ID" value="MYM82312.1"/>
    <property type="molecule type" value="Genomic_DNA"/>
</dbReference>
<sequence length="495" mass="53749">MQAQNSLTHNFLSTGVPGLDEVLAGGLTRDRLYLVEGEPGTGKTTLALQFLNEGVRRGEPALYVTLAETAVELRSVAQSHGWDIGGMHIEEIIPDEKALDPDQQYTIFHPSEIELGITTQRILAAVDQHQPRRVVLDSLSELQLLAGSPLRYRRQVLALKQYLSSRQCTTLLLDDRSALATDLQVRSVAHAVLTLELADQNYGAERRRLRVVKYRGIAFRGGAHDYTIVEGGLRIYPRLVAADSRESGVQRQLSSGLPQLDALIGGGLEEGMSTLITGPSGTGKSSLAAQFVHAATLRGERCAMFLFEEARNNMLNRCANLGMDLRGAIAQQRLSVQQVDPAELSPGEFTSAVMQAVEQGARVVVIDSLNGYLHAVPDERFLIIYLHELLTYLGQRGVVSLIVGVQTGMLGAGMGNAVDASYLADNIILLRYFEAAGEVRQAISVIKKRGSSHERTLRRFEVGPGGLRVGPVLNDFHGVLTGVPSYHGGGDMPGR</sequence>
<dbReference type="GO" id="GO:0016787">
    <property type="term" value="F:hydrolase activity"/>
    <property type="evidence" value="ECO:0007669"/>
    <property type="project" value="UniProtKB-KW"/>
</dbReference>
<dbReference type="Pfam" id="PF06745">
    <property type="entry name" value="ATPase"/>
    <property type="match status" value="2"/>
</dbReference>
<evidence type="ECO:0000313" key="9">
    <source>
        <dbReference type="Proteomes" id="UP000474565"/>
    </source>
</evidence>
<dbReference type="PROSITE" id="PS51146">
    <property type="entry name" value="KAIC"/>
    <property type="match status" value="2"/>
</dbReference>
<name>A0A6L8MK80_9BURK</name>
<keyword evidence="3" id="KW-0808">Transferase</keyword>
<dbReference type="PANTHER" id="PTHR42926">
    <property type="match status" value="1"/>
</dbReference>
<feature type="domain" description="KaiC" evidence="7">
    <location>
        <begin position="10"/>
        <end position="249"/>
    </location>
</feature>
<dbReference type="PIRSF" id="PIRSF039117">
    <property type="entry name" value="KaiC"/>
    <property type="match status" value="1"/>
</dbReference>
<dbReference type="RefSeq" id="WP_161019332.1">
    <property type="nucleotide sequence ID" value="NZ_WWCP01000009.1"/>
</dbReference>
<dbReference type="SMART" id="SM00382">
    <property type="entry name" value="AAA"/>
    <property type="match status" value="2"/>
</dbReference>
<evidence type="ECO:0000256" key="6">
    <source>
        <dbReference type="ARBA" id="ARBA00022801"/>
    </source>
</evidence>
<dbReference type="InterPro" id="IPR051347">
    <property type="entry name" value="Circadian_clock_KaiC-rel"/>
</dbReference>
<proteinExistence type="predicted"/>
<evidence type="ECO:0000259" key="7">
    <source>
        <dbReference type="PROSITE" id="PS51146"/>
    </source>
</evidence>
<gene>
    <name evidence="8" type="ORF">GTP44_10150</name>
</gene>
<evidence type="ECO:0000256" key="3">
    <source>
        <dbReference type="ARBA" id="ARBA00022679"/>
    </source>
</evidence>
<dbReference type="GO" id="GO:0005524">
    <property type="term" value="F:ATP binding"/>
    <property type="evidence" value="ECO:0007669"/>
    <property type="project" value="InterPro"/>
</dbReference>
<evidence type="ECO:0000256" key="2">
    <source>
        <dbReference type="ARBA" id="ARBA00022553"/>
    </source>
</evidence>
<dbReference type="SUPFAM" id="SSF52540">
    <property type="entry name" value="P-loop containing nucleoside triphosphate hydrolases"/>
    <property type="match status" value="2"/>
</dbReference>
<dbReference type="Proteomes" id="UP000474565">
    <property type="component" value="Unassembled WGS sequence"/>
</dbReference>
<dbReference type="InterPro" id="IPR027417">
    <property type="entry name" value="P-loop_NTPase"/>
</dbReference>
<organism evidence="8 9">
    <name type="scientific">Duganella lactea</name>
    <dbReference type="NCBI Taxonomy" id="2692173"/>
    <lineage>
        <taxon>Bacteria</taxon>
        <taxon>Pseudomonadati</taxon>
        <taxon>Pseudomonadota</taxon>
        <taxon>Betaproteobacteria</taxon>
        <taxon>Burkholderiales</taxon>
        <taxon>Oxalobacteraceae</taxon>
        <taxon>Telluria group</taxon>
        <taxon>Duganella</taxon>
    </lineage>
</organism>
<dbReference type="EC" id="2.7.11.1" evidence="1"/>
<dbReference type="Gene3D" id="3.40.50.300">
    <property type="entry name" value="P-loop containing nucleotide triphosphate hydrolases"/>
    <property type="match status" value="2"/>
</dbReference>
<dbReference type="InterPro" id="IPR014774">
    <property type="entry name" value="KaiC-like_dom"/>
</dbReference>
<keyword evidence="5" id="KW-0418">Kinase</keyword>
<keyword evidence="6" id="KW-0378">Hydrolase</keyword>
<dbReference type="InterPro" id="IPR030665">
    <property type="entry name" value="KaiC"/>
</dbReference>
<dbReference type="AlphaFoldDB" id="A0A6L8MK80"/>
<evidence type="ECO:0000256" key="4">
    <source>
        <dbReference type="ARBA" id="ARBA00022737"/>
    </source>
</evidence>
<accession>A0A6L8MK80</accession>
<keyword evidence="4" id="KW-0677">Repeat</keyword>
<protein>
    <recommendedName>
        <fullName evidence="1">non-specific serine/threonine protein kinase</fullName>
        <ecNumber evidence="1">2.7.11.1</ecNumber>
    </recommendedName>
</protein>
<comment type="caution">
    <text evidence="8">The sequence shown here is derived from an EMBL/GenBank/DDBJ whole genome shotgun (WGS) entry which is preliminary data.</text>
</comment>
<feature type="domain" description="KaiC" evidence="7">
    <location>
        <begin position="251"/>
        <end position="483"/>
    </location>
</feature>
<reference evidence="8 9" key="1">
    <citation type="submission" date="2019-12" db="EMBL/GenBank/DDBJ databases">
        <title>Novel species isolated from a subtropical stream in China.</title>
        <authorList>
            <person name="Lu H."/>
        </authorList>
    </citation>
    <scope>NUCLEOTIDE SEQUENCE [LARGE SCALE GENOMIC DNA]</scope>
    <source>
        <strain evidence="8 9">FT50W</strain>
    </source>
</reference>
<evidence type="ECO:0000313" key="8">
    <source>
        <dbReference type="EMBL" id="MYM82312.1"/>
    </source>
</evidence>
<dbReference type="CDD" id="cd19488">
    <property type="entry name" value="KaiC-like_N"/>
    <property type="match status" value="1"/>
</dbReference>